<sequence>MIKMSKEVLISVFNDFSPLAFGRDENDGPNSGKRFRDEKLLPIWNDYDKIKVDFSGFEASPGSSFLSSAFLELISKCGFSYSEVKKKLDIYPKDSVYPSSVEYLLDRAKV</sequence>
<dbReference type="InterPro" id="IPR025474">
    <property type="entry name" value="DUF4325"/>
</dbReference>
<dbReference type="Proteomes" id="UP000274211">
    <property type="component" value="Unassembled WGS sequence"/>
</dbReference>
<reference evidence="2 3" key="1">
    <citation type="journal article" date="2019" name="J. Oral Microbiol.">
        <title>Role of OmpA1 and OmpA2 in Aggregatibacter actinomycetemcomitans and Aggregatibacter aphrophilus serum resistance.</title>
        <authorList>
            <person name="Lindholm M."/>
            <person name="Min Aung K."/>
            <person name="Nyunt Wai S."/>
            <person name="Oscarsson J."/>
        </authorList>
    </citation>
    <scope>NUCLEOTIDE SEQUENCE [LARGE SCALE GENOMIC DNA]</scope>
    <source>
        <strain evidence="2 3">HK83</strain>
    </source>
</reference>
<evidence type="ECO:0000313" key="2">
    <source>
        <dbReference type="EMBL" id="RMW81433.1"/>
    </source>
</evidence>
<gene>
    <name evidence="2" type="ORF">DOL88_08035</name>
</gene>
<protein>
    <submittedName>
        <fullName evidence="2">DUF4325 domain-containing protein</fullName>
    </submittedName>
</protein>
<comment type="caution">
    <text evidence="2">The sequence shown here is derived from an EMBL/GenBank/DDBJ whole genome shotgun (WGS) entry which is preliminary data.</text>
</comment>
<dbReference type="EMBL" id="QMGS01000070">
    <property type="protein sequence ID" value="RMW81433.1"/>
    <property type="molecule type" value="Genomic_DNA"/>
</dbReference>
<dbReference type="Pfam" id="PF14213">
    <property type="entry name" value="DUF4325"/>
    <property type="match status" value="1"/>
</dbReference>
<evidence type="ECO:0000313" key="3">
    <source>
        <dbReference type="Proteomes" id="UP000274211"/>
    </source>
</evidence>
<accession>A0ABX9VTF2</accession>
<organism evidence="2 3">
    <name type="scientific">Aggregatibacter aphrophilus</name>
    <name type="common">Haemophilus aphrophilus</name>
    <dbReference type="NCBI Taxonomy" id="732"/>
    <lineage>
        <taxon>Bacteria</taxon>
        <taxon>Pseudomonadati</taxon>
        <taxon>Pseudomonadota</taxon>
        <taxon>Gammaproteobacteria</taxon>
        <taxon>Pasteurellales</taxon>
        <taxon>Pasteurellaceae</taxon>
        <taxon>Aggregatibacter</taxon>
    </lineage>
</organism>
<proteinExistence type="predicted"/>
<name>A0ABX9VTF2_AGGAP</name>
<feature type="domain" description="DUF4325" evidence="1">
    <location>
        <begin position="31"/>
        <end position="88"/>
    </location>
</feature>
<evidence type="ECO:0000259" key="1">
    <source>
        <dbReference type="Pfam" id="PF14213"/>
    </source>
</evidence>
<keyword evidence="3" id="KW-1185">Reference proteome</keyword>